<sequence>MSYLSAPEKGRGRVWVAKRRDVPMGRKRLLLLLRLVKGLHLTDALDWLQALAIHRANALWNVLAKQQQKIRDEGADISRVFIDSYIIGPAGHVKTMRVGHNYRVSFLKSYRYSVAVRLRELPLHEYFHRLFILKQVPRSLGHDMRLALHQQQLPQEAARDWLPYLDAHTRSQHKRRLKVLDRQRLFNYYLARRAFVCSYTSRMRRMSEEAAASRGTSLEAVQAYLGSKSQLKGIDPPEN</sequence>
<reference evidence="1" key="2">
    <citation type="submission" date="2013-10" db="EMBL/GenBank/DDBJ databases">
        <authorList>
            <person name="Aslett M."/>
        </authorList>
    </citation>
    <scope>NUCLEOTIDE SEQUENCE [LARGE SCALE GENOMIC DNA]</scope>
    <source>
        <strain evidence="1">Weybridge</strain>
    </source>
</reference>
<dbReference type="AlphaFoldDB" id="U6LWY9"/>
<dbReference type="SUPFAM" id="SSF54843">
    <property type="entry name" value="Ribosomal protein L22"/>
    <property type="match status" value="1"/>
</dbReference>
<gene>
    <name evidence="1" type="ORF">EMWEY_00002600</name>
</gene>
<evidence type="ECO:0000313" key="2">
    <source>
        <dbReference type="Proteomes" id="UP000030763"/>
    </source>
</evidence>
<name>U6LWY9_EIMMA</name>
<accession>U6LWY9</accession>
<dbReference type="OrthoDB" id="416470at2759"/>
<dbReference type="GO" id="GO:0006412">
    <property type="term" value="P:translation"/>
    <property type="evidence" value="ECO:0007669"/>
    <property type="project" value="InterPro"/>
</dbReference>
<dbReference type="GO" id="GO:0005840">
    <property type="term" value="C:ribosome"/>
    <property type="evidence" value="ECO:0007669"/>
    <property type="project" value="InterPro"/>
</dbReference>
<dbReference type="GO" id="GO:0003735">
    <property type="term" value="F:structural constituent of ribosome"/>
    <property type="evidence" value="ECO:0007669"/>
    <property type="project" value="InterPro"/>
</dbReference>
<organism evidence="1 2">
    <name type="scientific">Eimeria maxima</name>
    <name type="common">Coccidian parasite</name>
    <dbReference type="NCBI Taxonomy" id="5804"/>
    <lineage>
        <taxon>Eukaryota</taxon>
        <taxon>Sar</taxon>
        <taxon>Alveolata</taxon>
        <taxon>Apicomplexa</taxon>
        <taxon>Conoidasida</taxon>
        <taxon>Coccidia</taxon>
        <taxon>Eucoccidiorida</taxon>
        <taxon>Eimeriorina</taxon>
        <taxon>Eimeriidae</taxon>
        <taxon>Eimeria</taxon>
    </lineage>
</organism>
<proteinExistence type="predicted"/>
<dbReference type="EMBL" id="HG718853">
    <property type="protein sequence ID" value="CDJ56246.1"/>
    <property type="molecule type" value="Genomic_DNA"/>
</dbReference>
<dbReference type="GeneID" id="25334246"/>
<dbReference type="VEuPathDB" id="ToxoDB:EMWEY_00002600"/>
<reference evidence="1" key="1">
    <citation type="submission" date="2013-10" db="EMBL/GenBank/DDBJ databases">
        <title>Genomic analysis of the causative agents of coccidiosis in chickens.</title>
        <authorList>
            <person name="Reid A.J."/>
            <person name="Blake D."/>
            <person name="Billington K."/>
            <person name="Browne H."/>
            <person name="Dunn M."/>
            <person name="Hung S."/>
            <person name="Kawahara F."/>
            <person name="Miranda-Saavedra D."/>
            <person name="Mourier T."/>
            <person name="Nagra H."/>
            <person name="Otto T.D."/>
            <person name="Rawlings N."/>
            <person name="Sanchez A."/>
            <person name="Sanders M."/>
            <person name="Subramaniam C."/>
            <person name="Tay Y."/>
            <person name="Dear P."/>
            <person name="Doerig C."/>
            <person name="Gruber A."/>
            <person name="Parkinson J."/>
            <person name="Shirley M."/>
            <person name="Wan K.L."/>
            <person name="Berriman M."/>
            <person name="Tomley F."/>
            <person name="Pain A."/>
        </authorList>
    </citation>
    <scope>NUCLEOTIDE SEQUENCE [LARGE SCALE GENOMIC DNA]</scope>
    <source>
        <strain evidence="1">Weybridge</strain>
    </source>
</reference>
<keyword evidence="2" id="KW-1185">Reference proteome</keyword>
<protein>
    <submittedName>
        <fullName evidence="1">Uncharacterized protein</fullName>
    </submittedName>
</protein>
<dbReference type="Proteomes" id="UP000030763">
    <property type="component" value="Unassembled WGS sequence"/>
</dbReference>
<evidence type="ECO:0000313" key="1">
    <source>
        <dbReference type="EMBL" id="CDJ56246.1"/>
    </source>
</evidence>
<dbReference type="InterPro" id="IPR036394">
    <property type="entry name" value="Ribosomal_uL22_sf"/>
</dbReference>
<dbReference type="Gene3D" id="3.90.470.10">
    <property type="entry name" value="Ribosomal protein L22/L17"/>
    <property type="match status" value="1"/>
</dbReference>
<dbReference type="OMA" id="RVFIDSY"/>
<dbReference type="RefSeq" id="XP_013332896.1">
    <property type="nucleotide sequence ID" value="XM_013477442.1"/>
</dbReference>